<proteinExistence type="predicted"/>
<feature type="domain" description="Helicase ATP-binding" evidence="1">
    <location>
        <begin position="141"/>
        <end position="257"/>
    </location>
</feature>
<protein>
    <submittedName>
        <fullName evidence="3">DEAD/DEAH box helicase</fullName>
    </submittedName>
</protein>
<dbReference type="EMBL" id="JAJJML010000001">
    <property type="protein sequence ID" value="MCC9035863.1"/>
    <property type="molecule type" value="Genomic_DNA"/>
</dbReference>
<keyword evidence="3" id="KW-0067">ATP-binding</keyword>
<evidence type="ECO:0000313" key="2">
    <source>
        <dbReference type="EMBL" id="MBD3903031.1"/>
    </source>
</evidence>
<dbReference type="GO" id="GO:0005524">
    <property type="term" value="F:ATP binding"/>
    <property type="evidence" value="ECO:0007669"/>
    <property type="project" value="InterPro"/>
</dbReference>
<organism evidence="3 5">
    <name type="scientific">Chryseobacterium muglaense</name>
    <dbReference type="NCBI Taxonomy" id="2893752"/>
    <lineage>
        <taxon>Bacteria</taxon>
        <taxon>Pseudomonadati</taxon>
        <taxon>Bacteroidota</taxon>
        <taxon>Flavobacteriia</taxon>
        <taxon>Flavobacteriales</taxon>
        <taxon>Weeksellaceae</taxon>
        <taxon>Chryseobacterium group</taxon>
        <taxon>Chryseobacterium</taxon>
    </lineage>
</organism>
<dbReference type="GO" id="GO:0003676">
    <property type="term" value="F:nucleic acid binding"/>
    <property type="evidence" value="ECO:0007669"/>
    <property type="project" value="InterPro"/>
</dbReference>
<accession>A0A9Q3UUG0</accession>
<dbReference type="InterPro" id="IPR014001">
    <property type="entry name" value="Helicase_ATP-bd"/>
</dbReference>
<reference evidence="3" key="1">
    <citation type="submission" date="2021-11" db="EMBL/GenBank/DDBJ databases">
        <title>Description of novel Chryseobacterium species.</title>
        <authorList>
            <person name="Saticioglu I.B."/>
            <person name="Ay H."/>
            <person name="Altun S."/>
            <person name="Duman M."/>
        </authorList>
    </citation>
    <scope>NUCLEOTIDE SEQUENCE</scope>
    <source>
        <strain evidence="3">C-39</strain>
    </source>
</reference>
<reference evidence="2" key="3">
    <citation type="submission" date="2024-05" db="EMBL/GenBank/DDBJ databases">
        <title>Description of novel Chryseobacterium sp. strain C-2.</title>
        <authorList>
            <person name="Saticioglu I.B."/>
        </authorList>
    </citation>
    <scope>NUCLEOTIDE SEQUENCE</scope>
    <source>
        <strain evidence="2">C-2</strain>
    </source>
</reference>
<dbReference type="PROSITE" id="PS51192">
    <property type="entry name" value="HELICASE_ATP_BIND_1"/>
    <property type="match status" value="1"/>
</dbReference>
<keyword evidence="3" id="KW-0347">Helicase</keyword>
<gene>
    <name evidence="2" type="ORF">IEW27_00285</name>
    <name evidence="3" type="ORF">LNP80_16715</name>
</gene>
<evidence type="ECO:0000313" key="5">
    <source>
        <dbReference type="Proteomes" id="UP001107960"/>
    </source>
</evidence>
<keyword evidence="4" id="KW-1185">Reference proteome</keyword>
<dbReference type="AlphaFoldDB" id="A0A9Q3UUG0"/>
<dbReference type="InterPro" id="IPR027417">
    <property type="entry name" value="P-loop_NTPase"/>
</dbReference>
<evidence type="ECO:0000313" key="3">
    <source>
        <dbReference type="EMBL" id="MCC9035863.1"/>
    </source>
</evidence>
<name>A0A9Q3UUG0_9FLAO</name>
<dbReference type="Proteomes" id="UP001107960">
    <property type="component" value="Unassembled WGS sequence"/>
</dbReference>
<sequence length="818" mass="96567">MSKIQTKEKKQLSSLKNNEIFNECLKKITLSQKLDYEEITFILSAAIIFFRYYNHDKRYKGYFNIGYYIILKYSIIHKDYKPLYDISLQIGFYPISNFIISNDYVTESYVNERIINKTIYEKYKKETYIETIEQSNRSLEIFENIKEHDSAYIAPTSYGKSSIIKDVIIKNNYNKIGIIVPTKSLLMQTYNDMRKLNLNYKLILHDEMYNGEEKFIGILTQERANRLINKMGLSFDILFIDEAHNLLKNDARNLLLSRFIMLNHKSNNDQRLLYLSPLISDSSQLKIKNTSEGTIHASTINHNMKIFDVYYLDKKGKLKKYNRFTDDYYNLKIEFEFEEYIIKKSKNKNFIYNYRPKFVERIANKIYGKIDSLGNSEELNKIARVISEEINEDLDLIALVKKGVLYLHGKLPNILKEYLENAFKEIEEFKYLVANSVILEGVNFPIDNLYITSTFGLSSKDLNNLIGRVNRLNYVFSNSLTRLISKIHFVDSDEFTDSRSLMGNKIKLLREHVFIDENKNPLLENYDVGNLKLSNKEKDKKKIKDSAIIDSTNFLLQVHPENLEDRITHYFIENNIDDFYKDISTVVQSLVRNIDNLTEDISLLDLIYEVFIENNELYITDYELERLKNLQARKYYQNYIDTFQLLGLKEKIINTVNYFETKVSSNNDSFLFIGSSFGEEIKMSKKYNNPEYLNKVYINLKEKSRQELSNISLIKIKLEEDFVSFKLKKLITFLYDFHLINISTYYKAVYGSDDSEIIDLTRIGLNPNVIRILKNNNQIENISFDANGNLISNENFMEFLKHQPELFKFEINKYISEE</sequence>
<dbReference type="Proteomes" id="UP000603715">
    <property type="component" value="Unassembled WGS sequence"/>
</dbReference>
<dbReference type="Pfam" id="PF00270">
    <property type="entry name" value="DEAD"/>
    <property type="match status" value="1"/>
</dbReference>
<dbReference type="RefSeq" id="WP_191177690.1">
    <property type="nucleotide sequence ID" value="NZ_JACXXP010000001.1"/>
</dbReference>
<keyword evidence="3" id="KW-0378">Hydrolase</keyword>
<comment type="caution">
    <text evidence="3">The sequence shown here is derived from an EMBL/GenBank/DDBJ whole genome shotgun (WGS) entry which is preliminary data.</text>
</comment>
<dbReference type="InterPro" id="IPR011545">
    <property type="entry name" value="DEAD/DEAH_box_helicase_dom"/>
</dbReference>
<dbReference type="EMBL" id="JACXXP010000001">
    <property type="protein sequence ID" value="MBD3903031.1"/>
    <property type="molecule type" value="Genomic_DNA"/>
</dbReference>
<evidence type="ECO:0000313" key="4">
    <source>
        <dbReference type="Proteomes" id="UP000603715"/>
    </source>
</evidence>
<dbReference type="GO" id="GO:0004386">
    <property type="term" value="F:helicase activity"/>
    <property type="evidence" value="ECO:0007669"/>
    <property type="project" value="UniProtKB-KW"/>
</dbReference>
<reference evidence="4" key="2">
    <citation type="submission" date="2023-07" db="EMBL/GenBank/DDBJ databases">
        <title>Description of novel Chryseobacterium sp. strain C-2.</title>
        <authorList>
            <person name="Saticioglu I.B."/>
        </authorList>
    </citation>
    <scope>NUCLEOTIDE SEQUENCE [LARGE SCALE GENOMIC DNA]</scope>
    <source>
        <strain evidence="4">C-2</strain>
    </source>
</reference>
<keyword evidence="3" id="KW-0547">Nucleotide-binding</keyword>
<dbReference type="SMART" id="SM00487">
    <property type="entry name" value="DEXDc"/>
    <property type="match status" value="1"/>
</dbReference>
<evidence type="ECO:0000259" key="1">
    <source>
        <dbReference type="PROSITE" id="PS51192"/>
    </source>
</evidence>
<dbReference type="Gene3D" id="3.40.50.300">
    <property type="entry name" value="P-loop containing nucleotide triphosphate hydrolases"/>
    <property type="match status" value="2"/>
</dbReference>
<dbReference type="SUPFAM" id="SSF52540">
    <property type="entry name" value="P-loop containing nucleoside triphosphate hydrolases"/>
    <property type="match status" value="1"/>
</dbReference>